<evidence type="ECO:0000313" key="3">
    <source>
        <dbReference type="EMBL" id="WWD04829.1"/>
    </source>
</evidence>
<feature type="compositionally biased region" description="Polar residues" evidence="1">
    <location>
        <begin position="1"/>
        <end position="11"/>
    </location>
</feature>
<dbReference type="InterPro" id="IPR057379">
    <property type="entry name" value="PH_SPO71"/>
</dbReference>
<feature type="compositionally biased region" description="Polar residues" evidence="1">
    <location>
        <begin position="287"/>
        <end position="310"/>
    </location>
</feature>
<protein>
    <recommendedName>
        <fullName evidence="2">PH domain-containing protein</fullName>
    </recommendedName>
</protein>
<feature type="region of interest" description="Disordered" evidence="1">
    <location>
        <begin position="376"/>
        <end position="416"/>
    </location>
</feature>
<sequence length="1143" mass="129517">MPAIPQPTSSSRAKHFQPPDPNRAPQDLSSHRPSNAPIPEPSPKIVSSQSHREHHIPRRFIGPIPQKTLNSNEVVEKRRRLSELKRNAISHLPLFGEANGSNRDGTSFIGSNSHGQGDERHLIREAAKRIKIRKRDRNGEEFEQHLELDLETPLEDGSKGKTGSKGKGKDMWSGESFDIGREFLGTIVDDQEEEEEPPPPKSIPQEKGKEKEPIRPTISTRTTQDSFVTARTEFTSLSTSEGNISKSTLALDEGNGDVDIGYQVTPQPSPGDNPDIDQEEGDRSKIRNSQSSSIQPLISENAITVTSTDNGMEEPSTRDTSTIKPSHRKIKSNEGISTKLKSALRKPSMVKLDITSTKSAQANNSSSSTVFAVGKQGKSKSVQFPIDPTQPTSSSKRLGKVQEGNESVQGDRDPVHPMEVLERTGEEAEGTSHQAVEIALEEEEEDWEEVKRPGEVILRDRMIVRVGYHREDKLPGFDEAAQRRNPCARLDSLEEYIVIYRKNQIELYSNYTYPFQEKIVGHKHLAFVIPLLPHRTNLSIFNPEDVTLCLTTSVYKFQDDVSYLMRSNSSRLGDMRNRIKQSKQVQWLKGHNKGSQVFIMKLGERSRSLDWYWEIWKELNTNGEEGLPDRFDIQIPSLSTSIRLFTKPTGDDEYDPLGSTSQLEKFEKTKVIETCWKMLLDSDLNVEDLKRQSESASASKGQLDLQLVWKTQKNGNLDWIAYGDTVQGKKRGWNLLSGLARAQGETTCRDLQLRSARHRPSLIKLEDGTSLEEPPGIEGYLTRHKDGSTKEQVYISSHDGNIFVGNMKEARPPLPPSKESSTPSELFPELYKTFIDEEHRRMASFLERCSGCIDLRDIVSVKILPDKSKHQSQPQPSMQQEPYGRTFEVEVNTGGNVRLEAQSIGRRHRVDARQRMDVIALHSRENPFTGTELSNESDDFLSEVWDWCVIKGCRSITASGRLFMRKDKWDKFRSKYIVLSGGTLISFKIKKKNAFHTRKKRYPLFGAYVYSGMLALDEIPSTSSSDAFTSESRVYQDGLQSSDGAEDTTFCVRLTSPSSSKKEKGWGKKVTQPWENQDLVKNQNFLPPDLSKRPSQLLIFRARSKLERDRWVWAINAEMERQVRSHVKQEEILRNHGIVPDRW</sequence>
<feature type="compositionally biased region" description="Basic and acidic residues" evidence="1">
    <location>
        <begin position="204"/>
        <end position="214"/>
    </location>
</feature>
<evidence type="ECO:0000259" key="2">
    <source>
        <dbReference type="PROSITE" id="PS50003"/>
    </source>
</evidence>
<keyword evidence="4" id="KW-1185">Reference proteome</keyword>
<dbReference type="InterPro" id="IPR001849">
    <property type="entry name" value="PH_domain"/>
</dbReference>
<dbReference type="AlphaFoldDB" id="A0AAX4KFP7"/>
<feature type="domain" description="PH" evidence="2">
    <location>
        <begin position="955"/>
        <end position="1120"/>
    </location>
</feature>
<proteinExistence type="predicted"/>
<feature type="compositionally biased region" description="Basic and acidic residues" evidence="1">
    <location>
        <begin position="137"/>
        <end position="148"/>
    </location>
</feature>
<dbReference type="GO" id="GO:1902657">
    <property type="term" value="P:protein localization to prospore membrane"/>
    <property type="evidence" value="ECO:0007669"/>
    <property type="project" value="InterPro"/>
</dbReference>
<gene>
    <name evidence="3" type="ORF">V865_002900</name>
</gene>
<evidence type="ECO:0000313" key="4">
    <source>
        <dbReference type="Proteomes" id="UP001358614"/>
    </source>
</evidence>
<feature type="region of interest" description="Disordered" evidence="1">
    <location>
        <begin position="94"/>
        <end position="120"/>
    </location>
</feature>
<dbReference type="Gene3D" id="2.30.29.30">
    <property type="entry name" value="Pleckstrin-homology domain (PH domain)/Phosphotyrosine-binding domain (PTB)"/>
    <property type="match status" value="1"/>
</dbReference>
<dbReference type="SUPFAM" id="SSF50729">
    <property type="entry name" value="PH domain-like"/>
    <property type="match status" value="1"/>
</dbReference>
<dbReference type="Pfam" id="PF15404">
    <property type="entry name" value="PH_4"/>
    <property type="match status" value="1"/>
</dbReference>
<feature type="region of interest" description="Disordered" evidence="1">
    <location>
        <begin position="133"/>
        <end position="344"/>
    </location>
</feature>
<dbReference type="PANTHER" id="PTHR28076:SF1">
    <property type="entry name" value="PROSPORE MEMBRANE ADAPTER PROTEIN SPO71"/>
    <property type="match status" value="1"/>
</dbReference>
<reference evidence="3 4" key="1">
    <citation type="submission" date="2024-01" db="EMBL/GenBank/DDBJ databases">
        <title>Comparative genomics of Cryptococcus and Kwoniella reveals pathogenesis evolution and contrasting modes of karyotype evolution via chromosome fusion or intercentromeric recombination.</title>
        <authorList>
            <person name="Coelho M.A."/>
            <person name="David-Palma M."/>
            <person name="Shea T."/>
            <person name="Bowers K."/>
            <person name="McGinley-Smith S."/>
            <person name="Mohammad A.W."/>
            <person name="Gnirke A."/>
            <person name="Yurkov A.M."/>
            <person name="Nowrousian M."/>
            <person name="Sun S."/>
            <person name="Cuomo C.A."/>
            <person name="Heitman J."/>
        </authorList>
    </citation>
    <scope>NUCLEOTIDE SEQUENCE [LARGE SCALE GENOMIC DNA]</scope>
    <source>
        <strain evidence="3 4">PYCC6329</strain>
    </source>
</reference>
<feature type="region of interest" description="Disordered" evidence="1">
    <location>
        <begin position="1"/>
        <end position="73"/>
    </location>
</feature>
<dbReference type="GeneID" id="91101704"/>
<dbReference type="Proteomes" id="UP001358614">
    <property type="component" value="Chromosome 1"/>
</dbReference>
<accession>A0AAX4KFP7</accession>
<dbReference type="KEGG" id="ker:91101704"/>
<dbReference type="InterPro" id="IPR039486">
    <property type="entry name" value="Mug56/Spo71_PH"/>
</dbReference>
<dbReference type="PROSITE" id="PS50003">
    <property type="entry name" value="PH_DOMAIN"/>
    <property type="match status" value="1"/>
</dbReference>
<dbReference type="SMART" id="SM00233">
    <property type="entry name" value="PH"/>
    <property type="match status" value="2"/>
</dbReference>
<organism evidence="3 4">
    <name type="scientific">Kwoniella europaea PYCC6329</name>
    <dbReference type="NCBI Taxonomy" id="1423913"/>
    <lineage>
        <taxon>Eukaryota</taxon>
        <taxon>Fungi</taxon>
        <taxon>Dikarya</taxon>
        <taxon>Basidiomycota</taxon>
        <taxon>Agaricomycotina</taxon>
        <taxon>Tremellomycetes</taxon>
        <taxon>Tremellales</taxon>
        <taxon>Cryptococcaceae</taxon>
        <taxon>Kwoniella</taxon>
    </lineage>
</organism>
<dbReference type="EMBL" id="CP144089">
    <property type="protein sequence ID" value="WWD04829.1"/>
    <property type="molecule type" value="Genomic_DNA"/>
</dbReference>
<feature type="compositionally biased region" description="Polar residues" evidence="1">
    <location>
        <begin position="99"/>
        <end position="115"/>
    </location>
</feature>
<dbReference type="InterPro" id="IPR011993">
    <property type="entry name" value="PH-like_dom_sf"/>
</dbReference>
<dbReference type="Pfam" id="PF23207">
    <property type="entry name" value="PH_SPO71"/>
    <property type="match status" value="1"/>
</dbReference>
<evidence type="ECO:0000256" key="1">
    <source>
        <dbReference type="SAM" id="MobiDB-lite"/>
    </source>
</evidence>
<dbReference type="PANTHER" id="PTHR28076">
    <property type="entry name" value="SPORULATION-SPECIFIC PROTEIN 71"/>
    <property type="match status" value="1"/>
</dbReference>
<dbReference type="InterPro" id="IPR040345">
    <property type="entry name" value="Mug56/Spo71"/>
</dbReference>
<dbReference type="RefSeq" id="XP_066082796.1">
    <property type="nucleotide sequence ID" value="XM_066226699.1"/>
</dbReference>
<feature type="compositionally biased region" description="Polar residues" evidence="1">
    <location>
        <begin position="217"/>
        <end position="248"/>
    </location>
</feature>
<name>A0AAX4KFP7_9TREE</name>